<dbReference type="Proteomes" id="UP000327044">
    <property type="component" value="Unassembled WGS sequence"/>
</dbReference>
<feature type="disulfide bond" evidence="8">
    <location>
        <begin position="107"/>
        <end position="114"/>
    </location>
</feature>
<feature type="domain" description="Kazal-like" evidence="13">
    <location>
        <begin position="24"/>
        <end position="78"/>
    </location>
</feature>
<evidence type="ECO:0000259" key="12">
    <source>
        <dbReference type="PROSITE" id="PS51162"/>
    </source>
</evidence>
<keyword evidence="6 8" id="KW-1015">Disulfide bond</keyword>
<dbReference type="SUPFAM" id="SSF100895">
    <property type="entry name" value="Kazal-type serine protease inhibitors"/>
    <property type="match status" value="1"/>
</dbReference>
<dbReference type="OrthoDB" id="5986054at2759"/>
<feature type="signal peptide" evidence="10">
    <location>
        <begin position="1"/>
        <end position="23"/>
    </location>
</feature>
<dbReference type="PANTHER" id="PTHR12352:SF30">
    <property type="entry name" value="FI05255P"/>
    <property type="match status" value="1"/>
</dbReference>
<dbReference type="Pfam" id="PF10591">
    <property type="entry name" value="SPARC_Ca_bdg"/>
    <property type="match status" value="2"/>
</dbReference>
<dbReference type="InterPro" id="IPR036058">
    <property type="entry name" value="Kazal_dom_sf"/>
</dbReference>
<name>A0A5N4AG59_PHOPY</name>
<dbReference type="Pfam" id="PF07648">
    <property type="entry name" value="Kazal_2"/>
    <property type="match status" value="1"/>
</dbReference>
<feature type="domain" description="Thyroglobulin type-1" evidence="12">
    <location>
        <begin position="73"/>
        <end position="139"/>
    </location>
</feature>
<keyword evidence="7" id="KW-0325">Glycoprotein</keyword>
<dbReference type="GO" id="GO:0008201">
    <property type="term" value="F:heparin binding"/>
    <property type="evidence" value="ECO:0007669"/>
    <property type="project" value="TreeGrafter"/>
</dbReference>
<dbReference type="CDD" id="cd16234">
    <property type="entry name" value="EFh_SPARC_SMOC"/>
    <property type="match status" value="2"/>
</dbReference>
<comment type="subcellular location">
    <subcellularLocation>
        <location evidence="1">Secreted</location>
    </subcellularLocation>
</comment>
<dbReference type="InterPro" id="IPR018247">
    <property type="entry name" value="EF_Hand_1_Ca_BS"/>
</dbReference>
<evidence type="ECO:0000256" key="3">
    <source>
        <dbReference type="ARBA" id="ARBA00022729"/>
    </source>
</evidence>
<feature type="region of interest" description="Disordered" evidence="9">
    <location>
        <begin position="282"/>
        <end position="341"/>
    </location>
</feature>
<feature type="domain" description="EF-hand" evidence="11">
    <location>
        <begin position="195"/>
        <end position="230"/>
    </location>
</feature>
<dbReference type="InterPro" id="IPR002350">
    <property type="entry name" value="Kazal_dom"/>
</dbReference>
<proteinExistence type="predicted"/>
<dbReference type="InterPro" id="IPR011992">
    <property type="entry name" value="EF-hand-dom_pair"/>
</dbReference>
<dbReference type="InterPro" id="IPR002048">
    <property type="entry name" value="EF_hand_dom"/>
</dbReference>
<dbReference type="InParanoid" id="A0A5N4AG59"/>
<evidence type="ECO:0000259" key="13">
    <source>
        <dbReference type="PROSITE" id="PS51465"/>
    </source>
</evidence>
<feature type="domain" description="Thyroglobulin type-1" evidence="12">
    <location>
        <begin position="338"/>
        <end position="406"/>
    </location>
</feature>
<keyword evidence="15" id="KW-1185">Reference proteome</keyword>
<evidence type="ECO:0000259" key="11">
    <source>
        <dbReference type="PROSITE" id="PS50222"/>
    </source>
</evidence>
<dbReference type="PROSITE" id="PS51162">
    <property type="entry name" value="THYROGLOBULIN_1_2"/>
    <property type="match status" value="2"/>
</dbReference>
<keyword evidence="2" id="KW-0964">Secreted</keyword>
<dbReference type="SMART" id="SM00280">
    <property type="entry name" value="KAZAL"/>
    <property type="match status" value="1"/>
</dbReference>
<feature type="region of interest" description="Disordered" evidence="9">
    <location>
        <begin position="135"/>
        <end position="161"/>
    </location>
</feature>
<dbReference type="GO" id="GO:0005604">
    <property type="term" value="C:basement membrane"/>
    <property type="evidence" value="ECO:0007669"/>
    <property type="project" value="TreeGrafter"/>
</dbReference>
<feature type="disulfide bond" evidence="8">
    <location>
        <begin position="376"/>
        <end position="383"/>
    </location>
</feature>
<dbReference type="InterPro" id="IPR036857">
    <property type="entry name" value="Thyroglobulin_1_sf"/>
</dbReference>
<dbReference type="InterPro" id="IPR019577">
    <property type="entry name" value="SPARC/Testican_Ca-bd-dom"/>
</dbReference>
<evidence type="ECO:0000256" key="10">
    <source>
        <dbReference type="SAM" id="SignalP"/>
    </source>
</evidence>
<evidence type="ECO:0000313" key="15">
    <source>
        <dbReference type="Proteomes" id="UP000327044"/>
    </source>
</evidence>
<dbReference type="Pfam" id="PF00086">
    <property type="entry name" value="Thyroglobulin_1"/>
    <property type="match status" value="2"/>
</dbReference>
<evidence type="ECO:0000256" key="2">
    <source>
        <dbReference type="ARBA" id="ARBA00022525"/>
    </source>
</evidence>
<evidence type="ECO:0000313" key="14">
    <source>
        <dbReference type="EMBL" id="KAB0796315.1"/>
    </source>
</evidence>
<dbReference type="Gene3D" id="4.10.800.10">
    <property type="entry name" value="Thyroglobulin type-1"/>
    <property type="match status" value="1"/>
</dbReference>
<organism evidence="14 15">
    <name type="scientific">Photinus pyralis</name>
    <name type="common">Common eastern firefly</name>
    <name type="synonym">Lampyris pyralis</name>
    <dbReference type="NCBI Taxonomy" id="7054"/>
    <lineage>
        <taxon>Eukaryota</taxon>
        <taxon>Metazoa</taxon>
        <taxon>Ecdysozoa</taxon>
        <taxon>Arthropoda</taxon>
        <taxon>Hexapoda</taxon>
        <taxon>Insecta</taxon>
        <taxon>Pterygota</taxon>
        <taxon>Neoptera</taxon>
        <taxon>Endopterygota</taxon>
        <taxon>Coleoptera</taxon>
        <taxon>Polyphaga</taxon>
        <taxon>Elateriformia</taxon>
        <taxon>Elateroidea</taxon>
        <taxon>Lampyridae</taxon>
        <taxon>Lampyrinae</taxon>
        <taxon>Photinus</taxon>
    </lineage>
</organism>
<dbReference type="InterPro" id="IPR051950">
    <property type="entry name" value="Dev_reg/Prot_inhib"/>
</dbReference>
<feature type="compositionally biased region" description="Basic residues" evidence="9">
    <location>
        <begin position="137"/>
        <end position="161"/>
    </location>
</feature>
<protein>
    <recommendedName>
        <fullName evidence="16">SPARC-related modular calcium-binding protein 1</fullName>
    </recommendedName>
</protein>
<dbReference type="InterPro" id="IPR000716">
    <property type="entry name" value="Thyroglobulin_1"/>
</dbReference>
<dbReference type="GO" id="GO:0050840">
    <property type="term" value="F:extracellular matrix binding"/>
    <property type="evidence" value="ECO:0007669"/>
    <property type="project" value="TreeGrafter"/>
</dbReference>
<dbReference type="GO" id="GO:0005615">
    <property type="term" value="C:extracellular space"/>
    <property type="evidence" value="ECO:0007669"/>
    <property type="project" value="TreeGrafter"/>
</dbReference>
<dbReference type="FunFam" id="4.10.800.10:FF:000004">
    <property type="entry name" value="SPARC-related modular calcium-binding protein 1"/>
    <property type="match status" value="1"/>
</dbReference>
<dbReference type="SMART" id="SM00211">
    <property type="entry name" value="TY"/>
    <property type="match status" value="2"/>
</dbReference>
<evidence type="ECO:0000256" key="1">
    <source>
        <dbReference type="ARBA" id="ARBA00004613"/>
    </source>
</evidence>
<dbReference type="SUPFAM" id="SSF57610">
    <property type="entry name" value="Thyroglobulin type-1 domain"/>
    <property type="match status" value="2"/>
</dbReference>
<dbReference type="Gene3D" id="3.30.60.30">
    <property type="match status" value="1"/>
</dbReference>
<dbReference type="GO" id="GO:0030198">
    <property type="term" value="P:extracellular matrix organization"/>
    <property type="evidence" value="ECO:0007669"/>
    <property type="project" value="TreeGrafter"/>
</dbReference>
<dbReference type="GO" id="GO:0005509">
    <property type="term" value="F:calcium ion binding"/>
    <property type="evidence" value="ECO:0007669"/>
    <property type="project" value="InterPro"/>
</dbReference>
<keyword evidence="3 10" id="KW-0732">Signal</keyword>
<evidence type="ECO:0000256" key="4">
    <source>
        <dbReference type="ARBA" id="ARBA00022737"/>
    </source>
</evidence>
<dbReference type="SUPFAM" id="SSF47473">
    <property type="entry name" value="EF-hand"/>
    <property type="match status" value="2"/>
</dbReference>
<dbReference type="AlphaFoldDB" id="A0A5N4AG59"/>
<dbReference type="PANTHER" id="PTHR12352">
    <property type="entry name" value="SECRETED MODULAR CALCIUM-BINDING PROTEIN"/>
    <property type="match status" value="1"/>
</dbReference>
<gene>
    <name evidence="14" type="ORF">PPYR_10376</name>
</gene>
<evidence type="ECO:0000256" key="6">
    <source>
        <dbReference type="ARBA" id="ARBA00023157"/>
    </source>
</evidence>
<keyword evidence="5" id="KW-0106">Calcium</keyword>
<evidence type="ECO:0008006" key="16">
    <source>
        <dbReference type="Google" id="ProtNLM"/>
    </source>
</evidence>
<dbReference type="PROSITE" id="PS00484">
    <property type="entry name" value="THYROGLOBULIN_1_1"/>
    <property type="match status" value="1"/>
</dbReference>
<keyword evidence="4" id="KW-0677">Repeat</keyword>
<dbReference type="Gene3D" id="1.10.238.10">
    <property type="entry name" value="EF-hand"/>
    <property type="match status" value="2"/>
</dbReference>
<feature type="compositionally biased region" description="Acidic residues" evidence="9">
    <location>
        <begin position="286"/>
        <end position="298"/>
    </location>
</feature>
<dbReference type="EMBL" id="VVIM01000007">
    <property type="protein sequence ID" value="KAB0796315.1"/>
    <property type="molecule type" value="Genomic_DNA"/>
</dbReference>
<feature type="chain" id="PRO_5024401187" description="SPARC-related modular calcium-binding protein 1" evidence="10">
    <location>
        <begin position="24"/>
        <end position="557"/>
    </location>
</feature>
<evidence type="ECO:0000256" key="5">
    <source>
        <dbReference type="ARBA" id="ARBA00022837"/>
    </source>
</evidence>
<comment type="caution">
    <text evidence="14">The sequence shown here is derived from an EMBL/GenBank/DDBJ whole genome shotgun (WGS) entry which is preliminary data.</text>
</comment>
<dbReference type="CDD" id="cd00191">
    <property type="entry name" value="TY"/>
    <property type="match status" value="2"/>
</dbReference>
<dbReference type="PROSITE" id="PS00018">
    <property type="entry name" value="EF_HAND_1"/>
    <property type="match status" value="4"/>
</dbReference>
<dbReference type="FunCoup" id="A0A5N4AG59">
    <property type="interactions" value="105"/>
</dbReference>
<evidence type="ECO:0000256" key="8">
    <source>
        <dbReference type="PROSITE-ProRule" id="PRU00500"/>
    </source>
</evidence>
<accession>A0A5N4AG59</accession>
<dbReference type="PROSITE" id="PS50222">
    <property type="entry name" value="EF_HAND_2"/>
    <property type="match status" value="1"/>
</dbReference>
<evidence type="ECO:0000256" key="9">
    <source>
        <dbReference type="SAM" id="MobiDB-lite"/>
    </source>
</evidence>
<dbReference type="PROSITE" id="PS51465">
    <property type="entry name" value="KAZAL_2"/>
    <property type="match status" value="1"/>
</dbReference>
<dbReference type="CDD" id="cd00104">
    <property type="entry name" value="KAZAL_FS"/>
    <property type="match status" value="1"/>
</dbReference>
<comment type="caution">
    <text evidence="8">Lacks conserved residue(s) required for the propagation of feature annotation.</text>
</comment>
<evidence type="ECO:0000256" key="7">
    <source>
        <dbReference type="ARBA" id="ARBA00023180"/>
    </source>
</evidence>
<sequence>MEETMWLFPLCVFILVKFGTVNGHQNGTVCAQRLCKETEDSKPVCGSDKLTYPTQCHLEKLQCHNKNLSLAHTGSCREHTSCIQAAANHNSLHPQCRPDGSYASSQCYPSIGYCWCVTAQGIPIPQSSVKWAPNVKPRCRRKKKTTKRRSSMRSKKPKRGCKRADRALFNNNLIKVFHTEYLHENGASVPNIQDVDKVVVEWEFKRLDINRNGQLDQSEYRDLRKIVKMAVKPKRCSKNFGKNCDVNQDQLISLSEWSDCLSKDGMDVSLRVFLSLNADVRGEEGANPDEEDEDEDDGVNIFHSPRSPPHGVLYGDGHPTGSGQNYDDESAERKDEDATDCTSDRQTALNEQHSAKLYQLYVPECTPDGRYQKIQCYKSAGYCWCVNEDTGKNIPGTSVKNQTPKCDQIPVPTRPMKGCPDDKKKSFLKDLMEYLHQRMQKETNGTNIAGNSPTWKASREEQIATWSFVVFDKNKNKVLDRNEWKTFKDVMAGIKTLKRCGKKLPRYCDINKDRLISMTEWLDCLNTQRHVSNNVATTVSPGLTRTGKNPLTMLMDD</sequence>
<reference evidence="14 15" key="1">
    <citation type="journal article" date="2018" name="Elife">
        <title>Firefly genomes illuminate parallel origins of bioluminescence in beetles.</title>
        <authorList>
            <person name="Fallon T.R."/>
            <person name="Lower S.E."/>
            <person name="Chang C.H."/>
            <person name="Bessho-Uehara M."/>
            <person name="Martin G.J."/>
            <person name="Bewick A.J."/>
            <person name="Behringer M."/>
            <person name="Debat H.J."/>
            <person name="Wong I."/>
            <person name="Day J.C."/>
            <person name="Suvorov A."/>
            <person name="Silva C.J."/>
            <person name="Stanger-Hall K.F."/>
            <person name="Hall D.W."/>
            <person name="Schmitz R.J."/>
            <person name="Nelson D.R."/>
            <person name="Lewis S.M."/>
            <person name="Shigenobu S."/>
            <person name="Bybee S.M."/>
            <person name="Larracuente A.M."/>
            <person name="Oba Y."/>
            <person name="Weng J.K."/>
        </authorList>
    </citation>
    <scope>NUCLEOTIDE SEQUENCE [LARGE SCALE GENOMIC DNA]</scope>
    <source>
        <strain evidence="14">1611_PpyrPB1</strain>
        <tissue evidence="14">Whole body</tissue>
    </source>
</reference>